<keyword evidence="1" id="KW-1133">Transmembrane helix</keyword>
<organism evidence="2 3">
    <name type="scientific">Haloferax sulfurifontis</name>
    <dbReference type="NCBI Taxonomy" id="255616"/>
    <lineage>
        <taxon>Archaea</taxon>
        <taxon>Methanobacteriati</taxon>
        <taxon>Methanobacteriota</taxon>
        <taxon>Stenosarchaea group</taxon>
        <taxon>Halobacteria</taxon>
        <taxon>Halobacteriales</taxon>
        <taxon>Haloferacaceae</taxon>
        <taxon>Haloferax</taxon>
    </lineage>
</organism>
<proteinExistence type="predicted"/>
<evidence type="ECO:0000313" key="2">
    <source>
        <dbReference type="EMBL" id="GGC53127.1"/>
    </source>
</evidence>
<name>A0A830E5V1_9EURY</name>
<dbReference type="AlphaFoldDB" id="A0A830E5V1"/>
<reference evidence="2" key="1">
    <citation type="journal article" date="2014" name="Int. J. Syst. Evol. Microbiol.">
        <title>Complete genome sequence of Corynebacterium casei LMG S-19264T (=DSM 44701T), isolated from a smear-ripened cheese.</title>
        <authorList>
            <consortium name="US DOE Joint Genome Institute (JGI-PGF)"/>
            <person name="Walter F."/>
            <person name="Albersmeier A."/>
            <person name="Kalinowski J."/>
            <person name="Ruckert C."/>
        </authorList>
    </citation>
    <scope>NUCLEOTIDE SEQUENCE</scope>
    <source>
        <strain evidence="2">CCM 7217</strain>
    </source>
</reference>
<reference evidence="2" key="2">
    <citation type="submission" date="2020-09" db="EMBL/GenBank/DDBJ databases">
        <authorList>
            <person name="Sun Q."/>
            <person name="Sedlacek I."/>
        </authorList>
    </citation>
    <scope>NUCLEOTIDE SEQUENCE</scope>
    <source>
        <strain evidence="2">CCM 7217</strain>
    </source>
</reference>
<dbReference type="Proteomes" id="UP000646833">
    <property type="component" value="Unassembled WGS sequence"/>
</dbReference>
<feature type="transmembrane region" description="Helical" evidence="1">
    <location>
        <begin position="56"/>
        <end position="80"/>
    </location>
</feature>
<sequence length="90" mass="10030">MFGMGFIRNIWKNWQLTLLVLISMGGLYGALASFARVYDLRLVQYDVTEALQLLQASYVILVLTVIVLGVVVVGLSITVWRLSVQVENIG</sequence>
<accession>A0A830E5V1</accession>
<evidence type="ECO:0000313" key="3">
    <source>
        <dbReference type="Proteomes" id="UP000646833"/>
    </source>
</evidence>
<comment type="caution">
    <text evidence="2">The sequence shown here is derived from an EMBL/GenBank/DDBJ whole genome shotgun (WGS) entry which is preliminary data.</text>
</comment>
<evidence type="ECO:0000256" key="1">
    <source>
        <dbReference type="SAM" id="Phobius"/>
    </source>
</evidence>
<dbReference type="EMBL" id="BMCI01000002">
    <property type="protein sequence ID" value="GGC53127.1"/>
    <property type="molecule type" value="Genomic_DNA"/>
</dbReference>
<protein>
    <submittedName>
        <fullName evidence="2">Uncharacterized protein</fullName>
    </submittedName>
</protein>
<keyword evidence="1" id="KW-0472">Membrane</keyword>
<keyword evidence="1" id="KW-0812">Transmembrane</keyword>
<gene>
    <name evidence="2" type="ORF">GCM10007209_13540</name>
</gene>